<dbReference type="InterPro" id="IPR013249">
    <property type="entry name" value="RNA_pol_sigma70_r4_t2"/>
</dbReference>
<reference evidence="8" key="1">
    <citation type="submission" date="2023-07" db="EMBL/GenBank/DDBJ databases">
        <title>30 novel species of actinomycetes from the DSMZ collection.</title>
        <authorList>
            <person name="Nouioui I."/>
        </authorList>
    </citation>
    <scope>NUCLEOTIDE SEQUENCE [LARGE SCALE GENOMIC DNA]</scope>
    <source>
        <strain evidence="8">DSM 41699</strain>
    </source>
</reference>
<dbReference type="CDD" id="cd06171">
    <property type="entry name" value="Sigma70_r4"/>
    <property type="match status" value="1"/>
</dbReference>
<evidence type="ECO:0000313" key="7">
    <source>
        <dbReference type="EMBL" id="MDT0463887.1"/>
    </source>
</evidence>
<dbReference type="InterPro" id="IPR013324">
    <property type="entry name" value="RNA_pol_sigma_r3/r4-like"/>
</dbReference>
<evidence type="ECO:0000259" key="6">
    <source>
        <dbReference type="Pfam" id="PF08281"/>
    </source>
</evidence>
<dbReference type="InterPro" id="IPR013325">
    <property type="entry name" value="RNA_pol_sigma_r2"/>
</dbReference>
<dbReference type="SUPFAM" id="SSF88946">
    <property type="entry name" value="Sigma2 domain of RNA polymerase sigma factors"/>
    <property type="match status" value="1"/>
</dbReference>
<evidence type="ECO:0000256" key="1">
    <source>
        <dbReference type="ARBA" id="ARBA00010641"/>
    </source>
</evidence>
<comment type="caution">
    <text evidence="7">The sequence shown here is derived from an EMBL/GenBank/DDBJ whole genome shotgun (WGS) entry which is preliminary data.</text>
</comment>
<keyword evidence="3" id="KW-0731">Sigma factor</keyword>
<dbReference type="InterPro" id="IPR014284">
    <property type="entry name" value="RNA_pol_sigma-70_dom"/>
</dbReference>
<organism evidence="7 8">
    <name type="scientific">Streptomyces gibsoniae</name>
    <dbReference type="NCBI Taxonomy" id="3075529"/>
    <lineage>
        <taxon>Bacteria</taxon>
        <taxon>Bacillati</taxon>
        <taxon>Actinomycetota</taxon>
        <taxon>Actinomycetes</taxon>
        <taxon>Kitasatosporales</taxon>
        <taxon>Streptomycetaceae</taxon>
        <taxon>Streptomyces</taxon>
    </lineage>
</organism>
<feature type="domain" description="RNA polymerase sigma factor 70 region 4 type 2" evidence="6">
    <location>
        <begin position="119"/>
        <end position="170"/>
    </location>
</feature>
<keyword evidence="4" id="KW-0238">DNA-binding</keyword>
<keyword evidence="2" id="KW-0805">Transcription regulation</keyword>
<dbReference type="Pfam" id="PF08281">
    <property type="entry name" value="Sigma70_r4_2"/>
    <property type="match status" value="1"/>
</dbReference>
<dbReference type="EMBL" id="JAVREY010000011">
    <property type="protein sequence ID" value="MDT0463887.1"/>
    <property type="molecule type" value="Genomic_DNA"/>
</dbReference>
<keyword evidence="8" id="KW-1185">Reference proteome</keyword>
<evidence type="ECO:0000313" key="8">
    <source>
        <dbReference type="Proteomes" id="UP001183809"/>
    </source>
</evidence>
<dbReference type="SUPFAM" id="SSF88659">
    <property type="entry name" value="Sigma3 and sigma4 domains of RNA polymerase sigma factors"/>
    <property type="match status" value="1"/>
</dbReference>
<comment type="similarity">
    <text evidence="1">Belongs to the sigma-70 factor family. ECF subfamily.</text>
</comment>
<keyword evidence="5" id="KW-0804">Transcription</keyword>
<dbReference type="Proteomes" id="UP001183809">
    <property type="component" value="Unassembled WGS sequence"/>
</dbReference>
<name>A0ABU2TSQ2_9ACTN</name>
<evidence type="ECO:0000256" key="3">
    <source>
        <dbReference type="ARBA" id="ARBA00023082"/>
    </source>
</evidence>
<accession>A0ABU2TSQ2</accession>
<dbReference type="NCBIfam" id="TIGR02937">
    <property type="entry name" value="sigma70-ECF"/>
    <property type="match status" value="1"/>
</dbReference>
<evidence type="ECO:0000256" key="5">
    <source>
        <dbReference type="ARBA" id="ARBA00023163"/>
    </source>
</evidence>
<evidence type="ECO:0000256" key="4">
    <source>
        <dbReference type="ARBA" id="ARBA00023125"/>
    </source>
</evidence>
<sequence>MRSIVGQESARAREARFETLMRAVADPLHRYLLRRADAGSVDDILAETMLVLWRRLDDVPGLGAGPDAAADDVLPWCYGVARGCLANARRAEGRRLRLVERLTRAVLPPPRPDDADHTALHDALAALSARDREVVLLWAWEELTPRAIAEVTGLTPNAVSIRLHRGKKRLAALLERKNDTQAGRTTRAGRSAR</sequence>
<dbReference type="InterPro" id="IPR039425">
    <property type="entry name" value="RNA_pol_sigma-70-like"/>
</dbReference>
<dbReference type="InterPro" id="IPR036388">
    <property type="entry name" value="WH-like_DNA-bd_sf"/>
</dbReference>
<dbReference type="Gene3D" id="1.10.1740.10">
    <property type="match status" value="1"/>
</dbReference>
<dbReference type="PANTHER" id="PTHR43133:SF8">
    <property type="entry name" value="RNA POLYMERASE SIGMA FACTOR HI_1459-RELATED"/>
    <property type="match status" value="1"/>
</dbReference>
<proteinExistence type="inferred from homology"/>
<dbReference type="Gene3D" id="1.10.10.10">
    <property type="entry name" value="Winged helix-like DNA-binding domain superfamily/Winged helix DNA-binding domain"/>
    <property type="match status" value="1"/>
</dbReference>
<protein>
    <submittedName>
        <fullName evidence="7">Sigma-70 family RNA polymerase sigma factor</fullName>
    </submittedName>
</protein>
<dbReference type="PANTHER" id="PTHR43133">
    <property type="entry name" value="RNA POLYMERASE ECF-TYPE SIGMA FACTO"/>
    <property type="match status" value="1"/>
</dbReference>
<gene>
    <name evidence="7" type="ORF">RM764_12780</name>
</gene>
<dbReference type="RefSeq" id="WP_311694839.1">
    <property type="nucleotide sequence ID" value="NZ_JAVREY010000011.1"/>
</dbReference>
<evidence type="ECO:0000256" key="2">
    <source>
        <dbReference type="ARBA" id="ARBA00023015"/>
    </source>
</evidence>